<dbReference type="EMBL" id="AP014546">
    <property type="protein sequence ID" value="BBB29847.1"/>
    <property type="molecule type" value="Genomic_DNA"/>
</dbReference>
<proteinExistence type="predicted"/>
<accession>A0A7R6PNS2</accession>
<dbReference type="RefSeq" id="WP_201347074.1">
    <property type="nucleotide sequence ID" value="NZ_AP014546.1"/>
</dbReference>
<dbReference type="Proteomes" id="UP000595332">
    <property type="component" value="Chromosome"/>
</dbReference>
<protein>
    <submittedName>
        <fullName evidence="1">Uncharacterized protein</fullName>
    </submittedName>
</protein>
<evidence type="ECO:0000313" key="1">
    <source>
        <dbReference type="EMBL" id="BBB29847.1"/>
    </source>
</evidence>
<dbReference type="AlphaFoldDB" id="A0A7R6PNS2"/>
<organism evidence="1 2">
    <name type="scientific">Neptunomonas japonica JAMM 1380</name>
    <dbReference type="NCBI Taxonomy" id="1441457"/>
    <lineage>
        <taxon>Bacteria</taxon>
        <taxon>Pseudomonadati</taxon>
        <taxon>Pseudomonadota</taxon>
        <taxon>Gammaproteobacteria</taxon>
        <taxon>Oceanospirillales</taxon>
        <taxon>Oceanospirillaceae</taxon>
        <taxon>Neptunomonas</taxon>
    </lineage>
</organism>
<dbReference type="KEGG" id="njp:NEJAP_1897"/>
<keyword evidence="2" id="KW-1185">Reference proteome</keyword>
<gene>
    <name evidence="1" type="ORF">NEJAP_1897</name>
</gene>
<name>A0A7R6PNS2_9GAMM</name>
<sequence>MEIAIDIQHKLTLDFGSEMPFAKDEVEALYAATNWRISDKMIRSIIYLAKGDITSLKNTIQRTRQDYKDVLWQAEYDRGDEQLRDFNKTFDELGLL</sequence>
<evidence type="ECO:0000313" key="2">
    <source>
        <dbReference type="Proteomes" id="UP000595332"/>
    </source>
</evidence>
<reference evidence="1 2" key="1">
    <citation type="journal article" date="2008" name="Int. J. Syst. Evol. Microbiol.">
        <title>Neptunomonas japonica sp. nov., an Osedax japonicus symbiont-like bacterium isolated from sediment adjacent to sperm whale carcasses off Kagoshima, Japan.</title>
        <authorList>
            <person name="Miyazaki M."/>
            <person name="Nogi Y."/>
            <person name="Fujiwara Y."/>
            <person name="Kawato M."/>
            <person name="Kubokawa K."/>
            <person name="Horikoshi K."/>
        </authorList>
    </citation>
    <scope>NUCLEOTIDE SEQUENCE [LARGE SCALE GENOMIC DNA]</scope>
    <source>
        <strain evidence="1 2">JAMM 1380</strain>
    </source>
</reference>